<dbReference type="GO" id="GO:0016740">
    <property type="term" value="F:transferase activity"/>
    <property type="evidence" value="ECO:0007669"/>
    <property type="project" value="InterPro"/>
</dbReference>
<evidence type="ECO:0000313" key="3">
    <source>
        <dbReference type="EMBL" id="CAI4001373.1"/>
    </source>
</evidence>
<dbReference type="SUPFAM" id="SSF55048">
    <property type="entry name" value="Probable ACP-binding domain of malonyl-CoA ACP transacylase"/>
    <property type="match status" value="1"/>
</dbReference>
<keyword evidence="5" id="KW-1185">Reference proteome</keyword>
<reference evidence="4 5" key="2">
    <citation type="submission" date="2024-05" db="EMBL/GenBank/DDBJ databases">
        <authorList>
            <person name="Chen Y."/>
            <person name="Shah S."/>
            <person name="Dougan E. K."/>
            <person name="Thang M."/>
            <person name="Chan C."/>
        </authorList>
    </citation>
    <scope>NUCLEOTIDE SEQUENCE [LARGE SCALE GENOMIC DNA]</scope>
</reference>
<dbReference type="InterPro" id="IPR016035">
    <property type="entry name" value="Acyl_Trfase/lysoPLipase"/>
</dbReference>
<feature type="repeat" description="ANK" evidence="1">
    <location>
        <begin position="87"/>
        <end position="119"/>
    </location>
</feature>
<dbReference type="InterPro" id="IPR052760">
    <property type="entry name" value="Mitochondrial_malonyltrans"/>
</dbReference>
<name>A0A9P1G626_9DINO</name>
<dbReference type="Gene3D" id="3.40.366.10">
    <property type="entry name" value="Malonyl-Coenzyme A Acyl Carrier Protein, domain 2"/>
    <property type="match status" value="1"/>
</dbReference>
<dbReference type="InterPro" id="IPR001227">
    <property type="entry name" value="Ac_transferase_dom_sf"/>
</dbReference>
<dbReference type="EMBL" id="CAMXCT010002924">
    <property type="protein sequence ID" value="CAI4001373.1"/>
    <property type="molecule type" value="Genomic_DNA"/>
</dbReference>
<proteinExistence type="predicted"/>
<dbReference type="PANTHER" id="PTHR47170">
    <property type="entry name" value="MALONYL-COA ACP TRANSACYLASE, ACP-BINDING"/>
    <property type="match status" value="1"/>
</dbReference>
<dbReference type="PROSITE" id="PS50297">
    <property type="entry name" value="ANK_REP_REGION"/>
    <property type="match status" value="1"/>
</dbReference>
<evidence type="ECO:0000256" key="1">
    <source>
        <dbReference type="PROSITE-ProRule" id="PRU00023"/>
    </source>
</evidence>
<dbReference type="InterPro" id="IPR014043">
    <property type="entry name" value="Acyl_transferase_dom"/>
</dbReference>
<protein>
    <submittedName>
        <fullName evidence="4">Malonyl-CoA:ACP transacylase (MAT) domain-containing protein</fullName>
    </submittedName>
</protein>
<dbReference type="PROSITE" id="PS50088">
    <property type="entry name" value="ANK_REPEAT"/>
    <property type="match status" value="3"/>
</dbReference>
<dbReference type="SMART" id="SM00827">
    <property type="entry name" value="PKS_AT"/>
    <property type="match status" value="1"/>
</dbReference>
<dbReference type="AlphaFoldDB" id="A0A9P1G626"/>
<dbReference type="Gene3D" id="1.25.40.20">
    <property type="entry name" value="Ankyrin repeat-containing domain"/>
    <property type="match status" value="2"/>
</dbReference>
<reference evidence="3" key="1">
    <citation type="submission" date="2022-10" db="EMBL/GenBank/DDBJ databases">
        <authorList>
            <person name="Chen Y."/>
            <person name="Dougan E. K."/>
            <person name="Chan C."/>
            <person name="Rhodes N."/>
            <person name="Thang M."/>
        </authorList>
    </citation>
    <scope>NUCLEOTIDE SEQUENCE</scope>
</reference>
<evidence type="ECO:0000259" key="2">
    <source>
        <dbReference type="SMART" id="SM00827"/>
    </source>
</evidence>
<accession>A0A9P1G626</accession>
<dbReference type="Gene3D" id="3.30.70.250">
    <property type="entry name" value="Malonyl-CoA ACP transacylase, ACP-binding"/>
    <property type="match status" value="1"/>
</dbReference>
<feature type="repeat" description="ANK" evidence="1">
    <location>
        <begin position="120"/>
        <end position="152"/>
    </location>
</feature>
<dbReference type="InterPro" id="IPR016036">
    <property type="entry name" value="Malonyl_transacylase_ACP-bd"/>
</dbReference>
<dbReference type="InterPro" id="IPR002110">
    <property type="entry name" value="Ankyrin_rpt"/>
</dbReference>
<dbReference type="OrthoDB" id="541883at2759"/>
<organism evidence="3">
    <name type="scientific">Cladocopium goreaui</name>
    <dbReference type="NCBI Taxonomy" id="2562237"/>
    <lineage>
        <taxon>Eukaryota</taxon>
        <taxon>Sar</taxon>
        <taxon>Alveolata</taxon>
        <taxon>Dinophyceae</taxon>
        <taxon>Suessiales</taxon>
        <taxon>Symbiodiniaceae</taxon>
        <taxon>Cladocopium</taxon>
    </lineage>
</organism>
<gene>
    <name evidence="3" type="ORF">C1SCF055_LOCUS27423</name>
</gene>
<feature type="domain" description="Malonyl-CoA:ACP transacylase (MAT)" evidence="2">
    <location>
        <begin position="203"/>
        <end position="506"/>
    </location>
</feature>
<dbReference type="Pfam" id="PF12796">
    <property type="entry name" value="Ank_2"/>
    <property type="match status" value="1"/>
</dbReference>
<dbReference type="SUPFAM" id="SSF52151">
    <property type="entry name" value="FabD/lysophospholipase-like"/>
    <property type="match status" value="1"/>
</dbReference>
<dbReference type="EMBL" id="CAMXCT030002924">
    <property type="protein sequence ID" value="CAL4788685.1"/>
    <property type="molecule type" value="Genomic_DNA"/>
</dbReference>
<evidence type="ECO:0000313" key="4">
    <source>
        <dbReference type="EMBL" id="CAL4788685.1"/>
    </source>
</evidence>
<dbReference type="SUPFAM" id="SSF48403">
    <property type="entry name" value="Ankyrin repeat"/>
    <property type="match status" value="1"/>
</dbReference>
<dbReference type="Proteomes" id="UP001152797">
    <property type="component" value="Unassembled WGS sequence"/>
</dbReference>
<feature type="repeat" description="ANK" evidence="1">
    <location>
        <begin position="54"/>
        <end position="86"/>
    </location>
</feature>
<keyword evidence="1" id="KW-0040">ANK repeat</keyword>
<sequence length="511" mass="55634">MAVGNPGKARLNIGQRFLQTPEGRLYRAAKDGDIEGVAAACAEGAKLDVPHPEFGSQPVVMATLNGHTECVHYLLEERADVEQRNKFGWTPLLAACSKGNVMMSGYLIARMADVSAQDKLGRTPLHNAVAAGCDELAKGLLEEKADVNARTKDGKTVLSIELGRPKRQSKELENLLTEKMGLPFPKGYVKNMLQDLPPSFALLFPGQGSQRLGMLGWAEDHEIAWPMIQKANEILGYDLFDLTEIGPEEKLDELEICQAAIFVAAMCGLEWLKDQEGKDKGDAAAAAGMSCGELAALCTAGCFSFEDGVRLARLRGELMKKAVEEQKEAQKMISVVGLTDDEAESLCEDVLAKTAGTCQVANRLFPCGVALSGTLRAVQAAKALAKERGAQKVADLKGCNAAFHTELMKPAEADFKQHLLSMLRSDTLKSPEITVYSSQTGERWLPGTPASTIAEGLVQGLSSPNQWEDTCRAIIDDGVEFFWEIGPMKQLKAMMKHIDYNQWKHMKCIDC</sequence>
<dbReference type="SMART" id="SM00248">
    <property type="entry name" value="ANK"/>
    <property type="match status" value="3"/>
</dbReference>
<dbReference type="Pfam" id="PF00698">
    <property type="entry name" value="Acyl_transf_1"/>
    <property type="match status" value="1"/>
</dbReference>
<dbReference type="PANTHER" id="PTHR47170:SF2">
    <property type="entry name" value="MALONYL-COA:ACP TRANSACYLASE (MAT) DOMAIN-CONTAINING PROTEIN"/>
    <property type="match status" value="1"/>
</dbReference>
<dbReference type="InterPro" id="IPR036770">
    <property type="entry name" value="Ankyrin_rpt-contain_sf"/>
</dbReference>
<dbReference type="EMBL" id="CAMXCT020002924">
    <property type="protein sequence ID" value="CAL1154748.1"/>
    <property type="molecule type" value="Genomic_DNA"/>
</dbReference>
<evidence type="ECO:0000313" key="5">
    <source>
        <dbReference type="Proteomes" id="UP001152797"/>
    </source>
</evidence>
<comment type="caution">
    <text evidence="3">The sequence shown here is derived from an EMBL/GenBank/DDBJ whole genome shotgun (WGS) entry which is preliminary data.</text>
</comment>